<evidence type="ECO:0000256" key="13">
    <source>
        <dbReference type="ARBA" id="ARBA00022989"/>
    </source>
</evidence>
<evidence type="ECO:0000313" key="22">
    <source>
        <dbReference type="Proteomes" id="UP000199280"/>
    </source>
</evidence>
<evidence type="ECO:0000259" key="18">
    <source>
        <dbReference type="PROSITE" id="PS51104"/>
    </source>
</evidence>
<evidence type="ECO:0000256" key="16">
    <source>
        <dbReference type="SAM" id="Phobius"/>
    </source>
</evidence>
<dbReference type="Pfam" id="PF02302">
    <property type="entry name" value="PTS_IIB"/>
    <property type="match status" value="1"/>
</dbReference>
<organism evidence="19 21">
    <name type="scientific">Trichococcus ilyis</name>
    <dbReference type="NCBI Taxonomy" id="640938"/>
    <lineage>
        <taxon>Bacteria</taxon>
        <taxon>Bacillati</taxon>
        <taxon>Bacillota</taxon>
        <taxon>Bacilli</taxon>
        <taxon>Lactobacillales</taxon>
        <taxon>Carnobacteriaceae</taxon>
        <taxon>Trichococcus</taxon>
    </lineage>
</organism>
<comment type="catalytic activity">
    <reaction evidence="1">
        <text>D-mannitol(out) + N(pros)-phospho-L-histidyl-[protein] = D-mannitol 1-phosphate(in) + L-histidyl-[protein]</text>
        <dbReference type="Rhea" id="RHEA:33363"/>
        <dbReference type="Rhea" id="RHEA-COMP:9745"/>
        <dbReference type="Rhea" id="RHEA-COMP:9746"/>
        <dbReference type="ChEBI" id="CHEBI:16899"/>
        <dbReference type="ChEBI" id="CHEBI:29979"/>
        <dbReference type="ChEBI" id="CHEBI:61381"/>
        <dbReference type="ChEBI" id="CHEBI:64837"/>
        <dbReference type="EC" id="2.7.1.197"/>
    </reaction>
</comment>
<dbReference type="Pfam" id="PF02378">
    <property type="entry name" value="PTS_EIIC"/>
    <property type="match status" value="1"/>
</dbReference>
<evidence type="ECO:0000256" key="3">
    <source>
        <dbReference type="ARBA" id="ARBA00004651"/>
    </source>
</evidence>
<dbReference type="PANTHER" id="PTHR30181">
    <property type="entry name" value="MANNITOL PERMEASE IIC COMPONENT"/>
    <property type="match status" value="1"/>
</dbReference>
<feature type="transmembrane region" description="Helical" evidence="16">
    <location>
        <begin position="135"/>
        <end position="164"/>
    </location>
</feature>
<keyword evidence="22" id="KW-1185">Reference proteome</keyword>
<dbReference type="PROSITE" id="PS51104">
    <property type="entry name" value="PTS_EIIC_TYPE_2"/>
    <property type="match status" value="1"/>
</dbReference>
<reference evidence="19 21" key="1">
    <citation type="submission" date="2016-02" db="EMBL/GenBank/DDBJ databases">
        <authorList>
            <person name="Wen L."/>
            <person name="He K."/>
            <person name="Yang H."/>
        </authorList>
    </citation>
    <scope>NUCLEOTIDE SEQUENCE [LARGE SCALE GENOMIC DNA]</scope>
    <source>
        <strain evidence="19">Trichococcus_R210</strain>
    </source>
</reference>
<dbReference type="Proteomes" id="UP000199280">
    <property type="component" value="Unassembled WGS sequence"/>
</dbReference>
<keyword evidence="10 19" id="KW-0808">Transferase</keyword>
<evidence type="ECO:0000256" key="5">
    <source>
        <dbReference type="ARBA" id="ARBA00021825"/>
    </source>
</evidence>
<evidence type="ECO:0000256" key="11">
    <source>
        <dbReference type="ARBA" id="ARBA00022683"/>
    </source>
</evidence>
<evidence type="ECO:0000256" key="12">
    <source>
        <dbReference type="ARBA" id="ARBA00022692"/>
    </source>
</evidence>
<dbReference type="SUPFAM" id="SSF52794">
    <property type="entry name" value="PTS system IIB component-like"/>
    <property type="match status" value="1"/>
</dbReference>
<proteinExistence type="predicted"/>
<evidence type="ECO:0000256" key="14">
    <source>
        <dbReference type="ARBA" id="ARBA00023136"/>
    </source>
</evidence>
<evidence type="ECO:0000256" key="9">
    <source>
        <dbReference type="ARBA" id="ARBA00022597"/>
    </source>
</evidence>
<keyword evidence="7" id="KW-1003">Cell membrane</keyword>
<dbReference type="AlphaFoldDB" id="A0A143YUU3"/>
<dbReference type="CDD" id="cd05567">
    <property type="entry name" value="PTS_IIB_mannitol"/>
    <property type="match status" value="1"/>
</dbReference>
<comment type="function">
    <text evidence="2">The phosphoenolpyruvate-dependent sugar phosphotransferase system (sugar PTS), a major carbohydrate active transport system, catalyzes the phosphorylation of incoming sugar substrates concomitantly with their translocation across the cell membrane. The enzyme II CmtAB PTS system is involved in D-mannitol transport.</text>
</comment>
<dbReference type="Gene3D" id="3.40.50.2300">
    <property type="match status" value="2"/>
</dbReference>
<dbReference type="PROSITE" id="PS51099">
    <property type="entry name" value="PTS_EIIB_TYPE_2"/>
    <property type="match status" value="1"/>
</dbReference>
<dbReference type="Proteomes" id="UP000076878">
    <property type="component" value="Unassembled WGS sequence"/>
</dbReference>
<dbReference type="EMBL" id="FJNB01000011">
    <property type="protein sequence ID" value="CZQ99348.1"/>
    <property type="molecule type" value="Genomic_DNA"/>
</dbReference>
<feature type="domain" description="PTS EIIB type-2" evidence="17">
    <location>
        <begin position="363"/>
        <end position="455"/>
    </location>
</feature>
<dbReference type="GO" id="GO:0022872">
    <property type="term" value="F:protein-N(PI)-phosphohistidine-mannitol phosphotransferase system transmembrane transporter activity"/>
    <property type="evidence" value="ECO:0007669"/>
    <property type="project" value="InterPro"/>
</dbReference>
<dbReference type="GO" id="GO:0005886">
    <property type="term" value="C:plasma membrane"/>
    <property type="evidence" value="ECO:0007669"/>
    <property type="project" value="UniProtKB-SubCell"/>
</dbReference>
<feature type="transmembrane region" description="Helical" evidence="16">
    <location>
        <begin position="320"/>
        <end position="343"/>
    </location>
</feature>
<evidence type="ECO:0000256" key="10">
    <source>
        <dbReference type="ARBA" id="ARBA00022679"/>
    </source>
</evidence>
<accession>A0A143YUU3</accession>
<feature type="transmembrane region" description="Helical" evidence="16">
    <location>
        <begin position="30"/>
        <end position="51"/>
    </location>
</feature>
<dbReference type="InterPro" id="IPR013011">
    <property type="entry name" value="PTS_EIIB_2"/>
</dbReference>
<evidence type="ECO:0000313" key="20">
    <source>
        <dbReference type="EMBL" id="SEJ14942.1"/>
    </source>
</evidence>
<feature type="domain" description="PTS EIIC type-2" evidence="18">
    <location>
        <begin position="22"/>
        <end position="345"/>
    </location>
</feature>
<dbReference type="EC" id="2.7.1.197" evidence="4"/>
<reference evidence="20 22" key="2">
    <citation type="submission" date="2016-10" db="EMBL/GenBank/DDBJ databases">
        <authorList>
            <person name="Varghese N."/>
            <person name="Submissions S."/>
        </authorList>
    </citation>
    <scope>NUCLEOTIDE SEQUENCE [LARGE SCALE GENOMIC DNA]</scope>
    <source>
        <strain evidence="20 22">DSM 22150</strain>
    </source>
</reference>
<keyword evidence="12 16" id="KW-0812">Transmembrane</keyword>
<dbReference type="RefSeq" id="WP_068623032.1">
    <property type="nucleotide sequence ID" value="NZ_FJNB01000011.1"/>
</dbReference>
<keyword evidence="8" id="KW-0597">Phosphoprotein</keyword>
<feature type="transmembrane region" description="Helical" evidence="16">
    <location>
        <begin position="278"/>
        <end position="300"/>
    </location>
</feature>
<keyword evidence="13 16" id="KW-1133">Transmembrane helix</keyword>
<dbReference type="InterPro" id="IPR036095">
    <property type="entry name" value="PTS_EIIB-like_sf"/>
</dbReference>
<comment type="subcellular location">
    <subcellularLocation>
        <location evidence="3">Cell membrane</location>
        <topology evidence="3">Multi-pass membrane protein</topology>
    </subcellularLocation>
</comment>
<keyword evidence="14 16" id="KW-0472">Membrane</keyword>
<feature type="transmembrane region" description="Helical" evidence="16">
    <location>
        <begin position="250"/>
        <end position="271"/>
    </location>
</feature>
<evidence type="ECO:0000313" key="19">
    <source>
        <dbReference type="EMBL" id="CZQ99348.1"/>
    </source>
</evidence>
<dbReference type="InterPro" id="IPR003352">
    <property type="entry name" value="PTS_EIIC"/>
</dbReference>
<evidence type="ECO:0000256" key="1">
    <source>
        <dbReference type="ARBA" id="ARBA00001655"/>
    </source>
</evidence>
<evidence type="ECO:0000259" key="17">
    <source>
        <dbReference type="PROSITE" id="PS51099"/>
    </source>
</evidence>
<sequence length="563" mass="61837">MGKREQTSAKEELFELPKIRRVGHYLSGMIMPNVSVFITWGIITTLIQYIQGPLQQSFIEMDQLMIRFLLPMLIAYTGGRMIQKRAGVVAAIAVIGMLVDSGDPQILGAMVIGPLIGWNVFLFDKYVLPRVRPGYEMLVCNFSAGTFGMLFGYLSLLFIGPFIAGVTKQISLFVGWLIQRNLLLLTNVFIEPLKVLFLNNTLNHGILTPLGIEQAEDAGTSLLFLLETNPGPGLGILLAFILFSRKDLKATASGAFMIHLFGGIHEIYFPFVLLNPRLFAAVIFGGMSGTLVFELFQVGLKVPASPGSLVVILANTPHEMLLGVASGIAVSTLISFSLAGIVLKKDHAHKEISEKVTKVTEIQKILFACDAGMGSSAMGASLMRQQLKESGLSIPVDYTSIYRVQDDPHLLLITQNELKHLAEIQAPHAQLVTIGNFLDQEEYAKVVRLLTDGQEQPAATEQPEDKLPYQKIVFLYADGVRGSQTMAVQAFRNLAEKHAVRIDVEKQPLEGLEGDQSNLYIVSEVFASGHMLPKAPVMIVEHLIATKKYEKLLRGDLSDVSDA</sequence>
<feature type="transmembrane region" description="Helical" evidence="16">
    <location>
        <begin position="222"/>
        <end position="244"/>
    </location>
</feature>
<dbReference type="InterPro" id="IPR013014">
    <property type="entry name" value="PTS_EIIC_2"/>
</dbReference>
<dbReference type="InterPro" id="IPR050893">
    <property type="entry name" value="Sugar_PTS"/>
</dbReference>
<keyword evidence="6" id="KW-0813">Transport</keyword>
<feature type="transmembrane region" description="Helical" evidence="16">
    <location>
        <begin position="105"/>
        <end position="123"/>
    </location>
</feature>
<dbReference type="GO" id="GO:0090563">
    <property type="term" value="F:protein-phosphocysteine-sugar phosphotransferase activity"/>
    <property type="evidence" value="ECO:0007669"/>
    <property type="project" value="TreeGrafter"/>
</dbReference>
<keyword evidence="11" id="KW-0598">Phosphotransferase system</keyword>
<evidence type="ECO:0000256" key="8">
    <source>
        <dbReference type="ARBA" id="ARBA00022553"/>
    </source>
</evidence>
<protein>
    <recommendedName>
        <fullName evidence="5">PTS system mannitol-specific EIICB component</fullName>
        <ecNumber evidence="4">2.7.1.197</ecNumber>
    </recommendedName>
    <alternativeName>
        <fullName evidence="15">EIICB-Mtl</fullName>
    </alternativeName>
</protein>
<evidence type="ECO:0000313" key="21">
    <source>
        <dbReference type="Proteomes" id="UP000076878"/>
    </source>
</evidence>
<dbReference type="PANTHER" id="PTHR30181:SF2">
    <property type="entry name" value="PTS SYSTEM MANNITOL-SPECIFIC EIICBA COMPONENT"/>
    <property type="match status" value="1"/>
</dbReference>
<feature type="transmembrane region" description="Helical" evidence="16">
    <location>
        <begin position="170"/>
        <end position="190"/>
    </location>
</feature>
<dbReference type="InterPro" id="IPR029503">
    <property type="entry name" value="PTS_EIIB_mannitol"/>
</dbReference>
<dbReference type="GO" id="GO:0009401">
    <property type="term" value="P:phosphoenolpyruvate-dependent sugar phosphotransferase system"/>
    <property type="evidence" value="ECO:0007669"/>
    <property type="project" value="UniProtKB-KW"/>
</dbReference>
<keyword evidence="9" id="KW-0762">Sugar transport</keyword>
<gene>
    <name evidence="20" type="ORF">SAMN05216375_10880</name>
    <name evidence="19" type="ORF">TR210_1640</name>
</gene>
<dbReference type="STRING" id="640938.TR210_1640"/>
<evidence type="ECO:0000256" key="4">
    <source>
        <dbReference type="ARBA" id="ARBA00011909"/>
    </source>
</evidence>
<evidence type="ECO:0000256" key="15">
    <source>
        <dbReference type="ARBA" id="ARBA00033349"/>
    </source>
</evidence>
<evidence type="ECO:0000256" key="7">
    <source>
        <dbReference type="ARBA" id="ARBA00022475"/>
    </source>
</evidence>
<evidence type="ECO:0000256" key="2">
    <source>
        <dbReference type="ARBA" id="ARBA00002434"/>
    </source>
</evidence>
<dbReference type="EMBL" id="FNYT01000008">
    <property type="protein sequence ID" value="SEJ14942.1"/>
    <property type="molecule type" value="Genomic_DNA"/>
</dbReference>
<dbReference type="OrthoDB" id="9814222at2"/>
<name>A0A143YUU3_9LACT</name>
<dbReference type="InterPro" id="IPR003501">
    <property type="entry name" value="PTS_EIIB_2/3"/>
</dbReference>
<evidence type="ECO:0000256" key="6">
    <source>
        <dbReference type="ARBA" id="ARBA00022448"/>
    </source>
</evidence>